<sequence>IMFSTPLEIMPAISLGTIFAVSPDSMFTTSSDVTSVNIKPGFLVSVNTSSLVVTMLNLSPDEKQKYKQDEQQKGAENRRIAVVELTERVHDRYWHVEES</sequence>
<reference evidence="1 2" key="1">
    <citation type="submission" date="2021-06" db="EMBL/GenBank/DDBJ databases">
        <authorList>
            <person name="Kallberg Y."/>
            <person name="Tangrot J."/>
            <person name="Rosling A."/>
        </authorList>
    </citation>
    <scope>NUCLEOTIDE SEQUENCE [LARGE SCALE GENOMIC DNA]</scope>
    <source>
        <strain evidence="1 2">120-4 pot B 10/14</strain>
    </source>
</reference>
<comment type="caution">
    <text evidence="1">The sequence shown here is derived from an EMBL/GenBank/DDBJ whole genome shotgun (WGS) entry which is preliminary data.</text>
</comment>
<evidence type="ECO:0000313" key="2">
    <source>
        <dbReference type="Proteomes" id="UP000789901"/>
    </source>
</evidence>
<name>A0ABN7WLM0_GIGMA</name>
<protein>
    <submittedName>
        <fullName evidence="1">701_t:CDS:1</fullName>
    </submittedName>
</protein>
<dbReference type="EMBL" id="CAJVQB010051310">
    <property type="protein sequence ID" value="CAG8835367.1"/>
    <property type="molecule type" value="Genomic_DNA"/>
</dbReference>
<organism evidence="1 2">
    <name type="scientific">Gigaspora margarita</name>
    <dbReference type="NCBI Taxonomy" id="4874"/>
    <lineage>
        <taxon>Eukaryota</taxon>
        <taxon>Fungi</taxon>
        <taxon>Fungi incertae sedis</taxon>
        <taxon>Mucoromycota</taxon>
        <taxon>Glomeromycotina</taxon>
        <taxon>Glomeromycetes</taxon>
        <taxon>Diversisporales</taxon>
        <taxon>Gigasporaceae</taxon>
        <taxon>Gigaspora</taxon>
    </lineage>
</organism>
<feature type="non-terminal residue" evidence="1">
    <location>
        <position position="99"/>
    </location>
</feature>
<evidence type="ECO:0000313" key="1">
    <source>
        <dbReference type="EMBL" id="CAG8835367.1"/>
    </source>
</evidence>
<gene>
    <name evidence="1" type="ORF">GMARGA_LOCUS32534</name>
</gene>
<accession>A0ABN7WLM0</accession>
<feature type="non-terminal residue" evidence="1">
    <location>
        <position position="1"/>
    </location>
</feature>
<proteinExistence type="predicted"/>
<dbReference type="Proteomes" id="UP000789901">
    <property type="component" value="Unassembled WGS sequence"/>
</dbReference>
<keyword evidence="2" id="KW-1185">Reference proteome</keyword>